<keyword evidence="2" id="KW-1185">Reference proteome</keyword>
<accession>A0ACB7G1T0</accession>
<protein>
    <submittedName>
        <fullName evidence="1">Uncharacterized protein</fullName>
    </submittedName>
</protein>
<reference evidence="2" key="1">
    <citation type="journal article" date="2016" name="Nat. Biotechnol.">
        <title>Sequencing wild and cultivated cassava and related species reveals extensive interspecific hybridization and genetic diversity.</title>
        <authorList>
            <person name="Bredeson J.V."/>
            <person name="Lyons J.B."/>
            <person name="Prochnik S.E."/>
            <person name="Wu G.A."/>
            <person name="Ha C.M."/>
            <person name="Edsinger-Gonzales E."/>
            <person name="Grimwood J."/>
            <person name="Schmutz J."/>
            <person name="Rabbi I.Y."/>
            <person name="Egesi C."/>
            <person name="Nauluvula P."/>
            <person name="Lebot V."/>
            <person name="Ndunguru J."/>
            <person name="Mkamilo G."/>
            <person name="Bart R.S."/>
            <person name="Setter T.L."/>
            <person name="Gleadow R.M."/>
            <person name="Kulakow P."/>
            <person name="Ferguson M.E."/>
            <person name="Rounsley S."/>
            <person name="Rokhsar D.S."/>
        </authorList>
    </citation>
    <scope>NUCLEOTIDE SEQUENCE [LARGE SCALE GENOMIC DNA]</scope>
    <source>
        <strain evidence="2">cv. AM560-2</strain>
    </source>
</reference>
<dbReference type="Proteomes" id="UP000091857">
    <property type="component" value="Chromosome 17"/>
</dbReference>
<sequence>MSPFEALYGFCPNPFPILSFGATSMGKVEEFLVHRTWQHRMKQQQADKHRSERELVVGYWVYLRLQSYRQATAAMRHSLKLSTKIYGPFKVIEKIGTIAYKLQLPAHATIHPVFHDLPEMQEDTFTVLPGRVLETRTVTRREQQVVQGLIKWLNLLEDDATWEDQSFITAQFPQFSHSWRQKRANGSGIFVILLDESIKGSRKGVCYQSRI</sequence>
<evidence type="ECO:0000313" key="2">
    <source>
        <dbReference type="Proteomes" id="UP000091857"/>
    </source>
</evidence>
<name>A0ACB7G1T0_MANES</name>
<gene>
    <name evidence="1" type="ORF">MANES_17G020166v8</name>
</gene>
<dbReference type="EMBL" id="CM004403">
    <property type="protein sequence ID" value="KAG8634219.1"/>
    <property type="molecule type" value="Genomic_DNA"/>
</dbReference>
<comment type="caution">
    <text evidence="1">The sequence shown here is derived from an EMBL/GenBank/DDBJ whole genome shotgun (WGS) entry which is preliminary data.</text>
</comment>
<organism evidence="1 2">
    <name type="scientific">Manihot esculenta</name>
    <name type="common">Cassava</name>
    <name type="synonym">Jatropha manihot</name>
    <dbReference type="NCBI Taxonomy" id="3983"/>
    <lineage>
        <taxon>Eukaryota</taxon>
        <taxon>Viridiplantae</taxon>
        <taxon>Streptophyta</taxon>
        <taxon>Embryophyta</taxon>
        <taxon>Tracheophyta</taxon>
        <taxon>Spermatophyta</taxon>
        <taxon>Magnoliopsida</taxon>
        <taxon>eudicotyledons</taxon>
        <taxon>Gunneridae</taxon>
        <taxon>Pentapetalae</taxon>
        <taxon>rosids</taxon>
        <taxon>fabids</taxon>
        <taxon>Malpighiales</taxon>
        <taxon>Euphorbiaceae</taxon>
        <taxon>Crotonoideae</taxon>
        <taxon>Manihoteae</taxon>
        <taxon>Manihot</taxon>
    </lineage>
</organism>
<proteinExistence type="predicted"/>
<evidence type="ECO:0000313" key="1">
    <source>
        <dbReference type="EMBL" id="KAG8634219.1"/>
    </source>
</evidence>